<dbReference type="Proteomes" id="UP001153069">
    <property type="component" value="Unassembled WGS sequence"/>
</dbReference>
<keyword evidence="1" id="KW-1133">Transmembrane helix</keyword>
<evidence type="ECO:0000313" key="3">
    <source>
        <dbReference type="EMBL" id="CAB9525019.1"/>
    </source>
</evidence>
<keyword evidence="1" id="KW-0472">Membrane</keyword>
<protein>
    <submittedName>
        <fullName evidence="2">Uncharacterized protein</fullName>
    </submittedName>
</protein>
<name>A0A9N8E2R4_9STRA</name>
<dbReference type="OrthoDB" id="36955at2759"/>
<dbReference type="AlphaFoldDB" id="A0A9N8E2R4"/>
<dbReference type="EMBL" id="CAICTM010001616">
    <property type="protein sequence ID" value="CAB9525019.1"/>
    <property type="molecule type" value="Genomic_DNA"/>
</dbReference>
<comment type="caution">
    <text evidence="2">The sequence shown here is derived from an EMBL/GenBank/DDBJ whole genome shotgun (WGS) entry which is preliminary data.</text>
</comment>
<evidence type="ECO:0000313" key="4">
    <source>
        <dbReference type="Proteomes" id="UP001153069"/>
    </source>
</evidence>
<feature type="transmembrane region" description="Helical" evidence="1">
    <location>
        <begin position="69"/>
        <end position="93"/>
    </location>
</feature>
<keyword evidence="1" id="KW-0812">Transmembrane</keyword>
<sequence length="100" mass="10856">MSFSGAFARTAAVRGPVLRPVAADKVKWWAKKKACDGEITRHISAHEIHPIGPWLKTFPKKVIDRAPTYILYPGGCAVLTYGVIAAAAGASAAEERSHRW</sequence>
<keyword evidence="4" id="KW-1185">Reference proteome</keyword>
<gene>
    <name evidence="3" type="ORF">SEMRO_1618_G286370.1</name>
    <name evidence="2" type="ORF">SEMRO_557_G166240.1</name>
</gene>
<reference evidence="2" key="1">
    <citation type="submission" date="2020-06" db="EMBL/GenBank/DDBJ databases">
        <authorList>
            <consortium name="Plant Systems Biology data submission"/>
        </authorList>
    </citation>
    <scope>NUCLEOTIDE SEQUENCE</scope>
    <source>
        <strain evidence="2">D6</strain>
    </source>
</reference>
<dbReference type="EMBL" id="CAICTM010000556">
    <property type="protein sequence ID" value="CAB9512850.1"/>
    <property type="molecule type" value="Genomic_DNA"/>
</dbReference>
<organism evidence="2 4">
    <name type="scientific">Seminavis robusta</name>
    <dbReference type="NCBI Taxonomy" id="568900"/>
    <lineage>
        <taxon>Eukaryota</taxon>
        <taxon>Sar</taxon>
        <taxon>Stramenopiles</taxon>
        <taxon>Ochrophyta</taxon>
        <taxon>Bacillariophyta</taxon>
        <taxon>Bacillariophyceae</taxon>
        <taxon>Bacillariophycidae</taxon>
        <taxon>Naviculales</taxon>
        <taxon>Naviculaceae</taxon>
        <taxon>Seminavis</taxon>
    </lineage>
</organism>
<accession>A0A9N8E2R4</accession>
<proteinExistence type="predicted"/>
<evidence type="ECO:0000313" key="2">
    <source>
        <dbReference type="EMBL" id="CAB9512850.1"/>
    </source>
</evidence>
<evidence type="ECO:0000256" key="1">
    <source>
        <dbReference type="SAM" id="Phobius"/>
    </source>
</evidence>